<dbReference type="PROSITE" id="PS51127">
    <property type="entry name" value="BIG1"/>
    <property type="match status" value="1"/>
</dbReference>
<sequence length="130" mass="12868">MKTLLKLIHPGTLIGLYFLYGCTADVNSLTGPSNLGNTLAISAFYGSAGVPTGGGQATIRVEVTNANGQGVNGATILLTTTLGSLNNTTLTTVNGVANAVLTSGANAGMAYVVASVDNVTATAAVPIVVI</sequence>
<dbReference type="KEGG" id="nva:G3M78_03105"/>
<dbReference type="Proteomes" id="UP000594464">
    <property type="component" value="Chromosome"/>
</dbReference>
<dbReference type="AlphaFoldDB" id="A0A7T0C0S1"/>
<dbReference type="InterPro" id="IPR003344">
    <property type="entry name" value="Big_1_dom"/>
</dbReference>
<reference evidence="4" key="1">
    <citation type="submission" date="2020-02" db="EMBL/GenBank/DDBJ databases">
        <title>Genomic and physiological characterization of two novel Nitrospinaceae genera.</title>
        <authorList>
            <person name="Mueller A.J."/>
            <person name="Jung M.-Y."/>
            <person name="Strachan C.R."/>
            <person name="Herbold C.W."/>
            <person name="Kirkegaard R.H."/>
            <person name="Daims H."/>
        </authorList>
    </citation>
    <scope>NUCLEOTIDE SEQUENCE [LARGE SCALE GENOMIC DNA]</scope>
</reference>
<evidence type="ECO:0000313" key="4">
    <source>
        <dbReference type="Proteomes" id="UP000594464"/>
    </source>
</evidence>
<dbReference type="SUPFAM" id="SSF49373">
    <property type="entry name" value="Invasin/intimin cell-adhesion fragments"/>
    <property type="match status" value="1"/>
</dbReference>
<name>A0A7T0C0S1_9BACT</name>
<feature type="domain" description="Big-1" evidence="2">
    <location>
        <begin position="40"/>
        <end position="130"/>
    </location>
</feature>
<evidence type="ECO:0000313" key="3">
    <source>
        <dbReference type="EMBL" id="QPJ64439.1"/>
    </source>
</evidence>
<evidence type="ECO:0000259" key="2">
    <source>
        <dbReference type="PROSITE" id="PS51127"/>
    </source>
</evidence>
<protein>
    <recommendedName>
        <fullName evidence="2">Big-1 domain-containing protein</fullName>
    </recommendedName>
</protein>
<dbReference type="EMBL" id="CP048620">
    <property type="protein sequence ID" value="QPJ64439.1"/>
    <property type="molecule type" value="Genomic_DNA"/>
</dbReference>
<evidence type="ECO:0000256" key="1">
    <source>
        <dbReference type="ARBA" id="ARBA00010116"/>
    </source>
</evidence>
<dbReference type="InterPro" id="IPR008964">
    <property type="entry name" value="Invasin/intimin_cell_adhesion"/>
</dbReference>
<gene>
    <name evidence="3" type="ORF">G3M78_03105</name>
</gene>
<organism evidence="3 4">
    <name type="scientific">Candidatus Nitrohelix vancouverensis</name>
    <dbReference type="NCBI Taxonomy" id="2705534"/>
    <lineage>
        <taxon>Bacteria</taxon>
        <taxon>Pseudomonadati</taxon>
        <taxon>Nitrospinota/Tectimicrobiota group</taxon>
        <taxon>Nitrospinota</taxon>
        <taxon>Nitrospinia</taxon>
        <taxon>Nitrospinales</taxon>
        <taxon>Nitrospinaceae</taxon>
        <taxon>Candidatus Nitrohelix</taxon>
    </lineage>
</organism>
<proteinExistence type="inferred from homology"/>
<accession>A0A7T0C0S1</accession>
<dbReference type="PROSITE" id="PS51257">
    <property type="entry name" value="PROKAR_LIPOPROTEIN"/>
    <property type="match status" value="1"/>
</dbReference>
<dbReference type="Gene3D" id="2.60.40.10">
    <property type="entry name" value="Immunoglobulins"/>
    <property type="match status" value="1"/>
</dbReference>
<dbReference type="InterPro" id="IPR013783">
    <property type="entry name" value="Ig-like_fold"/>
</dbReference>
<comment type="similarity">
    <text evidence="1">Belongs to the intimin/invasin family.</text>
</comment>